<feature type="chain" id="PRO_5012727943" description="PLC-like phosphodiesterase" evidence="1">
    <location>
        <begin position="24"/>
        <end position="312"/>
    </location>
</feature>
<keyword evidence="3" id="KW-1185">Reference proteome</keyword>
<sequence>MSSITKMTRALLSIMMLLQPVLGVPAAEMLPGADAATCNGRSEYCSRSYSNITFVASHDSAFVGELPQQNQNIDITAQLNMGIRYLQAQTHHSLLDKNVLELCHTSCLLEDAGTLESYLGTVKKFLDANTNEVVTILLTNGDSVDITEFGKTFASSGIDSYAFVPSSNPLPIGKWPTMSELISSEKRLVVFLDYGADTSKVNYILDEFAYYFETPYDVTDSSFSSCSIDRPSGASASGRMYIVNHFLDVDILGVKIPDRGAAGTTNAATGKGSIGAQAAVCEGLYSRAPNAVLLDFVDKGNAIQAQNQLNGF</sequence>
<dbReference type="OrthoDB" id="7984201at2759"/>
<evidence type="ECO:0000313" key="3">
    <source>
        <dbReference type="Proteomes" id="UP000186955"/>
    </source>
</evidence>
<keyword evidence="1" id="KW-0732">Signal</keyword>
<protein>
    <recommendedName>
        <fullName evidence="4">PLC-like phosphodiesterase</fullName>
    </recommendedName>
</protein>
<dbReference type="InterPro" id="IPR017946">
    <property type="entry name" value="PLC-like_Pdiesterase_TIM-brl"/>
</dbReference>
<feature type="signal peptide" evidence="1">
    <location>
        <begin position="1"/>
        <end position="23"/>
    </location>
</feature>
<organism evidence="2 3">
    <name type="scientific">Penicillium subrubescens</name>
    <dbReference type="NCBI Taxonomy" id="1316194"/>
    <lineage>
        <taxon>Eukaryota</taxon>
        <taxon>Fungi</taxon>
        <taxon>Dikarya</taxon>
        <taxon>Ascomycota</taxon>
        <taxon>Pezizomycotina</taxon>
        <taxon>Eurotiomycetes</taxon>
        <taxon>Eurotiomycetidae</taxon>
        <taxon>Eurotiales</taxon>
        <taxon>Aspergillaceae</taxon>
        <taxon>Penicillium</taxon>
    </lineage>
</organism>
<dbReference type="Proteomes" id="UP000186955">
    <property type="component" value="Unassembled WGS sequence"/>
</dbReference>
<dbReference type="EMBL" id="MNBE01000096">
    <property type="protein sequence ID" value="OKP14491.1"/>
    <property type="molecule type" value="Genomic_DNA"/>
</dbReference>
<evidence type="ECO:0000256" key="1">
    <source>
        <dbReference type="SAM" id="SignalP"/>
    </source>
</evidence>
<dbReference type="PANTHER" id="PTHR13593">
    <property type="match status" value="1"/>
</dbReference>
<name>A0A1Q5UPU5_9EURO</name>
<dbReference type="AlphaFoldDB" id="A0A1Q5UPU5"/>
<gene>
    <name evidence="2" type="ORF">PENSUB_14017</name>
</gene>
<evidence type="ECO:0008006" key="4">
    <source>
        <dbReference type="Google" id="ProtNLM"/>
    </source>
</evidence>
<dbReference type="SUPFAM" id="SSF51695">
    <property type="entry name" value="PLC-like phosphodiesterases"/>
    <property type="match status" value="1"/>
</dbReference>
<dbReference type="PANTHER" id="PTHR13593:SF146">
    <property type="entry name" value="PLC-LIKE PHOSPHODIESTERASE"/>
    <property type="match status" value="1"/>
</dbReference>
<dbReference type="GO" id="GO:0006629">
    <property type="term" value="P:lipid metabolic process"/>
    <property type="evidence" value="ECO:0007669"/>
    <property type="project" value="InterPro"/>
</dbReference>
<comment type="caution">
    <text evidence="2">The sequence shown here is derived from an EMBL/GenBank/DDBJ whole genome shotgun (WGS) entry which is preliminary data.</text>
</comment>
<dbReference type="STRING" id="1316194.A0A1Q5UPU5"/>
<dbReference type="GO" id="GO:0008081">
    <property type="term" value="F:phosphoric diester hydrolase activity"/>
    <property type="evidence" value="ECO:0007669"/>
    <property type="project" value="InterPro"/>
</dbReference>
<dbReference type="InterPro" id="IPR051057">
    <property type="entry name" value="PI-PLC_domain"/>
</dbReference>
<proteinExistence type="predicted"/>
<dbReference type="Pfam" id="PF26146">
    <property type="entry name" value="PI-PLC_X"/>
    <property type="match status" value="1"/>
</dbReference>
<reference evidence="2 3" key="1">
    <citation type="submission" date="2016-10" db="EMBL/GenBank/DDBJ databases">
        <title>Genome sequence of the ascomycete fungus Penicillium subrubescens.</title>
        <authorList>
            <person name="De Vries R.P."/>
            <person name="Peng M."/>
            <person name="Dilokpimol A."/>
            <person name="Hilden K."/>
            <person name="Makela M.R."/>
            <person name="Grigoriev I."/>
            <person name="Riley R."/>
            <person name="Granchi Z."/>
        </authorList>
    </citation>
    <scope>NUCLEOTIDE SEQUENCE [LARGE SCALE GENOMIC DNA]</scope>
    <source>
        <strain evidence="2 3">CBS 132785</strain>
    </source>
</reference>
<dbReference type="Gene3D" id="3.20.20.190">
    <property type="entry name" value="Phosphatidylinositol (PI) phosphodiesterase"/>
    <property type="match status" value="1"/>
</dbReference>
<accession>A0A1Q5UPU5</accession>
<evidence type="ECO:0000313" key="2">
    <source>
        <dbReference type="EMBL" id="OKP14491.1"/>
    </source>
</evidence>